<keyword evidence="2 9" id="KW-0813">Transport</keyword>
<dbReference type="AlphaFoldDB" id="A0A1I0WGT3"/>
<organism evidence="12 13">
    <name type="scientific">Flavobacterium swingsii</name>
    <dbReference type="NCBI Taxonomy" id="498292"/>
    <lineage>
        <taxon>Bacteria</taxon>
        <taxon>Pseudomonadati</taxon>
        <taxon>Bacteroidota</taxon>
        <taxon>Flavobacteriia</taxon>
        <taxon>Flavobacteriales</taxon>
        <taxon>Flavobacteriaceae</taxon>
        <taxon>Flavobacterium</taxon>
    </lineage>
</organism>
<keyword evidence="4 9" id="KW-0812">Transmembrane</keyword>
<dbReference type="SUPFAM" id="SSF56935">
    <property type="entry name" value="Porins"/>
    <property type="match status" value="1"/>
</dbReference>
<keyword evidence="8 9" id="KW-0998">Cell outer membrane</keyword>
<dbReference type="RefSeq" id="WP_091474126.1">
    <property type="nucleotide sequence ID" value="NZ_FOJT01000002.1"/>
</dbReference>
<evidence type="ECO:0000313" key="13">
    <source>
        <dbReference type="Proteomes" id="UP000199604"/>
    </source>
</evidence>
<keyword evidence="6" id="KW-0798">TonB box</keyword>
<dbReference type="PROSITE" id="PS01156">
    <property type="entry name" value="TONB_DEPENDENT_REC_2"/>
    <property type="match status" value="1"/>
</dbReference>
<comment type="subcellular location">
    <subcellularLocation>
        <location evidence="1 9">Cell outer membrane</location>
        <topology evidence="1 9">Multi-pass membrane protein</topology>
    </subcellularLocation>
</comment>
<dbReference type="Pfam" id="PF07715">
    <property type="entry name" value="Plug"/>
    <property type="match status" value="1"/>
</dbReference>
<dbReference type="STRING" id="498292.SAMN05660845_0778"/>
<dbReference type="EMBL" id="FOJT01000002">
    <property type="protein sequence ID" value="SFA87995.1"/>
    <property type="molecule type" value="Genomic_DNA"/>
</dbReference>
<keyword evidence="5 10" id="KW-0732">Signal</keyword>
<dbReference type="Gene3D" id="2.170.130.10">
    <property type="entry name" value="TonB-dependent receptor, plug domain"/>
    <property type="match status" value="1"/>
</dbReference>
<evidence type="ECO:0000256" key="4">
    <source>
        <dbReference type="ARBA" id="ARBA00022692"/>
    </source>
</evidence>
<dbReference type="OrthoDB" id="9764669at2"/>
<evidence type="ECO:0000256" key="6">
    <source>
        <dbReference type="ARBA" id="ARBA00023077"/>
    </source>
</evidence>
<protein>
    <submittedName>
        <fullName evidence="12">Hemoglobin/transferrin/lactoferrin receptor protein</fullName>
    </submittedName>
</protein>
<proteinExistence type="inferred from homology"/>
<dbReference type="Gene3D" id="2.40.170.20">
    <property type="entry name" value="TonB-dependent receptor, beta-barrel domain"/>
    <property type="match status" value="1"/>
</dbReference>
<accession>A0A1I0WGT3</accession>
<dbReference type="GO" id="GO:0015344">
    <property type="term" value="F:siderophore uptake transmembrane transporter activity"/>
    <property type="evidence" value="ECO:0007669"/>
    <property type="project" value="TreeGrafter"/>
</dbReference>
<dbReference type="PANTHER" id="PTHR30069:SF29">
    <property type="entry name" value="HEMOGLOBIN AND HEMOGLOBIN-HAPTOGLOBIN-BINDING PROTEIN 1-RELATED"/>
    <property type="match status" value="1"/>
</dbReference>
<name>A0A1I0WGT3_9FLAO</name>
<evidence type="ECO:0000256" key="5">
    <source>
        <dbReference type="ARBA" id="ARBA00022729"/>
    </source>
</evidence>
<dbReference type="GO" id="GO:0009279">
    <property type="term" value="C:cell outer membrane"/>
    <property type="evidence" value="ECO:0007669"/>
    <property type="project" value="UniProtKB-SubCell"/>
</dbReference>
<evidence type="ECO:0000256" key="7">
    <source>
        <dbReference type="ARBA" id="ARBA00023136"/>
    </source>
</evidence>
<evidence type="ECO:0000313" key="12">
    <source>
        <dbReference type="EMBL" id="SFA87995.1"/>
    </source>
</evidence>
<sequence length="734" mass="81815">MKKILSIVALMATMAGFSQTDTTTANQLGEVKIESQRYTKSKRNNSQAIESITQKDIEFGNFQNTADMLSNSGKLFVQKSQQGGGSPVIRGLESSRILLLVDGVRMNNLIFRGGHLQNVLSVDENMLESTDILFGSSSTQFGSDALGGAINLITKRPLLLSQNNGKSFSGSLNTRYSTANEEKSGYGDFRFSGDKWATLTAISYNDFGDVKMGSKKNGKNDFFGARPYYIETVNGVDNIVKNDDPLVQKFSGYKQYNAMQKVLFKPNESTEHNLNLQFSTTTDIPRYDRLTDLKGNGDLKTSTWNYGPQKRILAGYKFNKQKAILNSDLTIGTSYQNIEESRINRNHGKTGEESRVEKVSVYSINADLKAKIGQGELLYGVEGFYDDLKSTASIIDIKTGVVTPTNTRYPDGKNFTLKTDAFATYFSKLTEKTTYNLGARVGYAKLHSEFVDKTYFPFPFSDIDQKNITYSGAAGITNNSNKNIRVSFNVATGYRTPNVDDLAKVFDSAKGVSLVVPNPDVKPEKNITGDFNIALYTDKIFEFENTVFYTQLFDAIVTDKFTFNGQNTVDYYGVTTPVVANQNLGKAEIFGYSTSLKINLLEKLKFYGNFNYTYGRVKSENDNTSRPLDHVPPIYGKTGFNYEYKWLNLDLNMLYNGKKNLEDYSASGEDNLVYAPANGMPAWQTYNFKAAIKPFNSLTIYSGIENILDIQYRNFASGINAAGRNIYAGAKLNF</sequence>
<keyword evidence="3 9" id="KW-1134">Transmembrane beta strand</keyword>
<evidence type="ECO:0000256" key="2">
    <source>
        <dbReference type="ARBA" id="ARBA00022448"/>
    </source>
</evidence>
<dbReference type="PANTHER" id="PTHR30069">
    <property type="entry name" value="TONB-DEPENDENT OUTER MEMBRANE RECEPTOR"/>
    <property type="match status" value="1"/>
</dbReference>
<feature type="domain" description="TonB-dependent receptor plug" evidence="11">
    <location>
        <begin position="42"/>
        <end position="149"/>
    </location>
</feature>
<dbReference type="InterPro" id="IPR036942">
    <property type="entry name" value="Beta-barrel_TonB_sf"/>
</dbReference>
<dbReference type="PROSITE" id="PS52016">
    <property type="entry name" value="TONB_DEPENDENT_REC_3"/>
    <property type="match status" value="1"/>
</dbReference>
<comment type="similarity">
    <text evidence="9">Belongs to the TonB-dependent receptor family.</text>
</comment>
<evidence type="ECO:0000256" key="3">
    <source>
        <dbReference type="ARBA" id="ARBA00022452"/>
    </source>
</evidence>
<evidence type="ECO:0000256" key="9">
    <source>
        <dbReference type="PROSITE-ProRule" id="PRU01360"/>
    </source>
</evidence>
<evidence type="ECO:0000259" key="11">
    <source>
        <dbReference type="Pfam" id="PF07715"/>
    </source>
</evidence>
<keyword evidence="12" id="KW-0675">Receptor</keyword>
<evidence type="ECO:0000256" key="10">
    <source>
        <dbReference type="SAM" id="SignalP"/>
    </source>
</evidence>
<feature type="chain" id="PRO_5011554655" evidence="10">
    <location>
        <begin position="21"/>
        <end position="734"/>
    </location>
</feature>
<dbReference type="InterPro" id="IPR010917">
    <property type="entry name" value="TonB_rcpt_CS"/>
</dbReference>
<evidence type="ECO:0000256" key="1">
    <source>
        <dbReference type="ARBA" id="ARBA00004571"/>
    </source>
</evidence>
<dbReference type="Proteomes" id="UP000199604">
    <property type="component" value="Unassembled WGS sequence"/>
</dbReference>
<feature type="signal peptide" evidence="10">
    <location>
        <begin position="1"/>
        <end position="20"/>
    </location>
</feature>
<dbReference type="InterPro" id="IPR039426">
    <property type="entry name" value="TonB-dep_rcpt-like"/>
</dbReference>
<dbReference type="GO" id="GO:0044718">
    <property type="term" value="P:siderophore transmembrane transport"/>
    <property type="evidence" value="ECO:0007669"/>
    <property type="project" value="TreeGrafter"/>
</dbReference>
<keyword evidence="13" id="KW-1185">Reference proteome</keyword>
<dbReference type="InterPro" id="IPR012910">
    <property type="entry name" value="Plug_dom"/>
</dbReference>
<keyword evidence="7 9" id="KW-0472">Membrane</keyword>
<reference evidence="13" key="1">
    <citation type="submission" date="2016-10" db="EMBL/GenBank/DDBJ databases">
        <authorList>
            <person name="Varghese N."/>
            <person name="Submissions S."/>
        </authorList>
    </citation>
    <scope>NUCLEOTIDE SEQUENCE [LARGE SCALE GENOMIC DNA]</scope>
    <source>
        <strain evidence="13">DSM 21789</strain>
    </source>
</reference>
<evidence type="ECO:0000256" key="8">
    <source>
        <dbReference type="ARBA" id="ARBA00023237"/>
    </source>
</evidence>
<dbReference type="InterPro" id="IPR037066">
    <property type="entry name" value="Plug_dom_sf"/>
</dbReference>
<gene>
    <name evidence="12" type="ORF">SAMN05660845_0778</name>
</gene>